<evidence type="ECO:0000259" key="9">
    <source>
        <dbReference type="PROSITE" id="PS50102"/>
    </source>
</evidence>
<evidence type="ECO:0000313" key="10">
    <source>
        <dbReference type="EMBL" id="CAB4267132.1"/>
    </source>
</evidence>
<evidence type="ECO:0000256" key="8">
    <source>
        <dbReference type="SAM" id="MobiDB-lite"/>
    </source>
</evidence>
<dbReference type="PANTHER" id="PTHR48028:SF4">
    <property type="entry name" value="SC35-LIKE SPLICING FACTOR"/>
    <property type="match status" value="1"/>
</dbReference>
<dbReference type="FunFam" id="3.30.70.330:FF:000192">
    <property type="entry name" value="Serine/arginine-rich splicing factor SC35"/>
    <property type="match status" value="1"/>
</dbReference>
<evidence type="ECO:0000256" key="4">
    <source>
        <dbReference type="ARBA" id="ARBA00022884"/>
    </source>
</evidence>
<reference evidence="13" key="1">
    <citation type="journal article" date="2020" name="Genome Biol.">
        <title>Gamete binning: chromosome-level and haplotype-resolved genome assembly enabled by high-throughput single-cell sequencing of gamete genomes.</title>
        <authorList>
            <person name="Campoy J.A."/>
            <person name="Sun H."/>
            <person name="Goel M."/>
            <person name="Jiao W.-B."/>
            <person name="Folz-Donahue K."/>
            <person name="Wang N."/>
            <person name="Rubio M."/>
            <person name="Liu C."/>
            <person name="Kukat C."/>
            <person name="Ruiz D."/>
            <person name="Huettel B."/>
            <person name="Schneeberger K."/>
        </authorList>
    </citation>
    <scope>NUCLEOTIDE SEQUENCE [LARGE SCALE GENOMIC DNA]</scope>
    <source>
        <strain evidence="13">cv. Rojo Pasion</strain>
    </source>
</reference>
<evidence type="ECO:0000256" key="1">
    <source>
        <dbReference type="ARBA" id="ARBA00004123"/>
    </source>
</evidence>
<keyword evidence="6" id="KW-0539">Nucleus</keyword>
<gene>
    <name evidence="10" type="ORF">CURHAP_LOCUS9716</name>
    <name evidence="11" type="ORF">ORAREDHAP_LOCUS9617</name>
</gene>
<feature type="domain" description="RRM" evidence="9">
    <location>
        <begin position="16"/>
        <end position="94"/>
    </location>
</feature>
<evidence type="ECO:0000256" key="5">
    <source>
        <dbReference type="ARBA" id="ARBA00023187"/>
    </source>
</evidence>
<dbReference type="GO" id="GO:0005634">
    <property type="term" value="C:nucleus"/>
    <property type="evidence" value="ECO:0007669"/>
    <property type="project" value="UniProtKB-SubCell"/>
</dbReference>
<evidence type="ECO:0000313" key="11">
    <source>
        <dbReference type="EMBL" id="CAB4297629.1"/>
    </source>
</evidence>
<evidence type="ECO:0000313" key="12">
    <source>
        <dbReference type="Proteomes" id="UP000507222"/>
    </source>
</evidence>
<dbReference type="SMART" id="SM00361">
    <property type="entry name" value="RRM_1"/>
    <property type="match status" value="1"/>
</dbReference>
<feature type="region of interest" description="Disordered" evidence="8">
    <location>
        <begin position="102"/>
        <end position="124"/>
    </location>
</feature>
<dbReference type="InterPro" id="IPR000504">
    <property type="entry name" value="RRM_dom"/>
</dbReference>
<dbReference type="GO" id="GO:0006397">
    <property type="term" value="P:mRNA processing"/>
    <property type="evidence" value="ECO:0007669"/>
    <property type="project" value="UniProtKB-KW"/>
</dbReference>
<reference evidence="10 12" key="2">
    <citation type="submission" date="2020-05" db="EMBL/GenBank/DDBJ databases">
        <authorList>
            <person name="Campoy J."/>
            <person name="Schneeberger K."/>
            <person name="Spophaly S."/>
        </authorList>
    </citation>
    <scope>NUCLEOTIDE SEQUENCE [LARGE SCALE GENOMIC DNA]</scope>
    <source>
        <strain evidence="10">PruArmRojPasFocal</strain>
    </source>
</reference>
<dbReference type="Gene3D" id="3.30.70.330">
    <property type="match status" value="1"/>
</dbReference>
<evidence type="ECO:0000256" key="6">
    <source>
        <dbReference type="ARBA" id="ARBA00023242"/>
    </source>
</evidence>
<dbReference type="OrthoDB" id="21467at2759"/>
<dbReference type="PANTHER" id="PTHR48028">
    <property type="entry name" value="GLYCINE-RICH RNA-BINDING PROTEIN RZ1A"/>
    <property type="match status" value="1"/>
</dbReference>
<dbReference type="Pfam" id="PF00076">
    <property type="entry name" value="RRM_1"/>
    <property type="match status" value="1"/>
</dbReference>
<evidence type="ECO:0000256" key="7">
    <source>
        <dbReference type="PROSITE-ProRule" id="PRU00176"/>
    </source>
</evidence>
<protein>
    <recommendedName>
        <fullName evidence="9">RRM domain-containing protein</fullName>
    </recommendedName>
</protein>
<dbReference type="CDD" id="cd12311">
    <property type="entry name" value="RRM_SRSF2_SRSF8"/>
    <property type="match status" value="1"/>
</dbReference>
<dbReference type="EMBL" id="CAEKKB010000001">
    <property type="protein sequence ID" value="CAB4297629.1"/>
    <property type="molecule type" value="Genomic_DNA"/>
</dbReference>
<accession>A0A6J5TTQ2</accession>
<keyword evidence="13" id="KW-1185">Reference proteome</keyword>
<dbReference type="InterPro" id="IPR003954">
    <property type="entry name" value="RRM_euk-type"/>
</dbReference>
<dbReference type="SMART" id="SM00360">
    <property type="entry name" value="RRM"/>
    <property type="match status" value="1"/>
</dbReference>
<dbReference type="PROSITE" id="PS50102">
    <property type="entry name" value="RRM"/>
    <property type="match status" value="1"/>
</dbReference>
<keyword evidence="3" id="KW-0507">mRNA processing</keyword>
<organism evidence="10 12">
    <name type="scientific">Prunus armeniaca</name>
    <name type="common">Apricot</name>
    <name type="synonym">Armeniaca vulgaris</name>
    <dbReference type="NCBI Taxonomy" id="36596"/>
    <lineage>
        <taxon>Eukaryota</taxon>
        <taxon>Viridiplantae</taxon>
        <taxon>Streptophyta</taxon>
        <taxon>Embryophyta</taxon>
        <taxon>Tracheophyta</taxon>
        <taxon>Spermatophyta</taxon>
        <taxon>Magnoliopsida</taxon>
        <taxon>eudicotyledons</taxon>
        <taxon>Gunneridae</taxon>
        <taxon>Pentapetalae</taxon>
        <taxon>rosids</taxon>
        <taxon>fabids</taxon>
        <taxon>Rosales</taxon>
        <taxon>Rosaceae</taxon>
        <taxon>Amygdaloideae</taxon>
        <taxon>Amygdaleae</taxon>
        <taxon>Prunus</taxon>
    </lineage>
</organism>
<name>A0A6J5TTQ2_PRUAR</name>
<dbReference type="Proteomes" id="UP000507245">
    <property type="component" value="Unassembled WGS sequence"/>
</dbReference>
<dbReference type="GO" id="GO:0008380">
    <property type="term" value="P:RNA splicing"/>
    <property type="evidence" value="ECO:0007669"/>
    <property type="project" value="UniProtKB-KW"/>
</dbReference>
<feature type="compositionally biased region" description="Basic residues" evidence="8">
    <location>
        <begin position="113"/>
        <end position="123"/>
    </location>
</feature>
<keyword evidence="2" id="KW-0597">Phosphoprotein</keyword>
<sequence>MSHFGRSGPPDIRDTYSLLVLNITFRTTADDLFPLFDKYGKVVDVFIPRDRRTGDSRGFAFVRYKYQDEASKAVEKLDGRVVDGREIMVQFAKYGPNAERIHKGRVSESSSKLKSRSRSRSPRPRFSDIEMNIRIRITREVAVEVGRDMVVTGIIGVKESIATEAGAAVQVLIIINPVRGVDMMMSGVVGAGHMEVPLLLGIALNLGEALLPGGAYLPGGVYLPGGAYHLGGAHLLGRPHLLGGALLLVGHLQGARMLMDATGMSALLPQKMFHHMVDVMILQVLPLVNLMLMNDGLEYKVAWDDTFGSSPCICVRSWERSFIL</sequence>
<keyword evidence="5" id="KW-0508">mRNA splicing</keyword>
<dbReference type="InterPro" id="IPR051106">
    <property type="entry name" value="RNA-bind/splicing_reg"/>
</dbReference>
<proteinExistence type="predicted"/>
<evidence type="ECO:0000256" key="2">
    <source>
        <dbReference type="ARBA" id="ARBA00022553"/>
    </source>
</evidence>
<evidence type="ECO:0000313" key="13">
    <source>
        <dbReference type="Proteomes" id="UP000507245"/>
    </source>
</evidence>
<evidence type="ECO:0000256" key="3">
    <source>
        <dbReference type="ARBA" id="ARBA00022664"/>
    </source>
</evidence>
<dbReference type="GO" id="GO:0003723">
    <property type="term" value="F:RNA binding"/>
    <property type="evidence" value="ECO:0007669"/>
    <property type="project" value="UniProtKB-UniRule"/>
</dbReference>
<dbReference type="SUPFAM" id="SSF54928">
    <property type="entry name" value="RNA-binding domain, RBD"/>
    <property type="match status" value="1"/>
</dbReference>
<dbReference type="EMBL" id="CAEKDK010000001">
    <property type="protein sequence ID" value="CAB4267132.1"/>
    <property type="molecule type" value="Genomic_DNA"/>
</dbReference>
<keyword evidence="4 7" id="KW-0694">RNA-binding</keyword>
<dbReference type="AlphaFoldDB" id="A0A6J5TTQ2"/>
<dbReference type="InterPro" id="IPR035979">
    <property type="entry name" value="RBD_domain_sf"/>
</dbReference>
<dbReference type="Proteomes" id="UP000507222">
    <property type="component" value="Unassembled WGS sequence"/>
</dbReference>
<comment type="subcellular location">
    <subcellularLocation>
        <location evidence="1">Nucleus</location>
    </subcellularLocation>
</comment>
<dbReference type="InterPro" id="IPR012677">
    <property type="entry name" value="Nucleotide-bd_a/b_plait_sf"/>
</dbReference>